<evidence type="ECO:0000313" key="10">
    <source>
        <dbReference type="Proteomes" id="UP001501411"/>
    </source>
</evidence>
<evidence type="ECO:0000256" key="3">
    <source>
        <dbReference type="ARBA" id="ARBA00022692"/>
    </source>
</evidence>
<comment type="subcellular location">
    <subcellularLocation>
        <location evidence="1">Cell membrane</location>
        <topology evidence="1">Multi-pass membrane protein</topology>
    </subcellularLocation>
</comment>
<keyword evidence="2" id="KW-1003">Cell membrane</keyword>
<keyword evidence="10" id="KW-1185">Reference proteome</keyword>
<dbReference type="PANTHER" id="PTHR30572">
    <property type="entry name" value="MEMBRANE COMPONENT OF TRANSPORTER-RELATED"/>
    <property type="match status" value="1"/>
</dbReference>
<protein>
    <submittedName>
        <fullName evidence="9">ABC transporter permease</fullName>
    </submittedName>
</protein>
<evidence type="ECO:0000256" key="4">
    <source>
        <dbReference type="ARBA" id="ARBA00022989"/>
    </source>
</evidence>
<dbReference type="Pfam" id="PF12704">
    <property type="entry name" value="MacB_PCD"/>
    <property type="match status" value="1"/>
</dbReference>
<feature type="transmembrane region" description="Helical" evidence="6">
    <location>
        <begin position="387"/>
        <end position="413"/>
    </location>
</feature>
<feature type="transmembrane region" description="Helical" evidence="6">
    <location>
        <begin position="434"/>
        <end position="455"/>
    </location>
</feature>
<feature type="transmembrane region" description="Helical" evidence="6">
    <location>
        <begin position="347"/>
        <end position="367"/>
    </location>
</feature>
<feature type="transmembrane region" description="Helical" evidence="6">
    <location>
        <begin position="293"/>
        <end position="314"/>
    </location>
</feature>
<feature type="transmembrane region" description="Helical" evidence="6">
    <location>
        <begin position="21"/>
        <end position="41"/>
    </location>
</feature>
<organism evidence="9 10">
    <name type="scientific">Olivibacter ginsenosidimutans</name>
    <dbReference type="NCBI Taxonomy" id="1176537"/>
    <lineage>
        <taxon>Bacteria</taxon>
        <taxon>Pseudomonadati</taxon>
        <taxon>Bacteroidota</taxon>
        <taxon>Sphingobacteriia</taxon>
        <taxon>Sphingobacteriales</taxon>
        <taxon>Sphingobacteriaceae</taxon>
        <taxon>Olivibacter</taxon>
    </lineage>
</organism>
<dbReference type="InterPro" id="IPR050250">
    <property type="entry name" value="Macrolide_Exporter_MacB"/>
</dbReference>
<dbReference type="EMBL" id="BAABIQ010000043">
    <property type="protein sequence ID" value="GAA4803247.1"/>
    <property type="molecule type" value="Genomic_DNA"/>
</dbReference>
<dbReference type="Proteomes" id="UP001501411">
    <property type="component" value="Unassembled WGS sequence"/>
</dbReference>
<feature type="transmembrane region" description="Helical" evidence="6">
    <location>
        <begin position="727"/>
        <end position="749"/>
    </location>
</feature>
<accession>A0ABP9C3F1</accession>
<feature type="transmembrane region" description="Helical" evidence="6">
    <location>
        <begin position="769"/>
        <end position="789"/>
    </location>
</feature>
<feature type="domain" description="MacB-like periplasmic core" evidence="8">
    <location>
        <begin position="20"/>
        <end position="212"/>
    </location>
</feature>
<proteinExistence type="predicted"/>
<evidence type="ECO:0000256" key="5">
    <source>
        <dbReference type="ARBA" id="ARBA00023136"/>
    </source>
</evidence>
<keyword evidence="5 6" id="KW-0472">Membrane</keyword>
<dbReference type="Pfam" id="PF02687">
    <property type="entry name" value="FtsX"/>
    <property type="match status" value="2"/>
</dbReference>
<dbReference type="InterPro" id="IPR025857">
    <property type="entry name" value="MacB_PCD"/>
</dbReference>
<feature type="transmembrane region" description="Helical" evidence="6">
    <location>
        <begin position="682"/>
        <end position="707"/>
    </location>
</feature>
<evidence type="ECO:0000259" key="8">
    <source>
        <dbReference type="Pfam" id="PF12704"/>
    </source>
</evidence>
<keyword evidence="3 6" id="KW-0812">Transmembrane</keyword>
<reference evidence="10" key="1">
    <citation type="journal article" date="2019" name="Int. J. Syst. Evol. Microbiol.">
        <title>The Global Catalogue of Microorganisms (GCM) 10K type strain sequencing project: providing services to taxonomists for standard genome sequencing and annotation.</title>
        <authorList>
            <consortium name="The Broad Institute Genomics Platform"/>
            <consortium name="The Broad Institute Genome Sequencing Center for Infectious Disease"/>
            <person name="Wu L."/>
            <person name="Ma J."/>
        </authorList>
    </citation>
    <scope>NUCLEOTIDE SEQUENCE [LARGE SCALE GENOMIC DNA]</scope>
    <source>
        <strain evidence="10">JCM 18200</strain>
    </source>
</reference>
<evidence type="ECO:0000259" key="7">
    <source>
        <dbReference type="Pfam" id="PF02687"/>
    </source>
</evidence>
<feature type="domain" description="ABC3 transporter permease C-terminal" evidence="7">
    <location>
        <begin position="686"/>
        <end position="795"/>
    </location>
</feature>
<sequence length="806" mass="91340">MLKNYIKIAWRNLLRYKFISFINLFGLSIGITCCLLIALYVSDELSYDRYNRHAERIYRVERTFLNPEDKSVSLALSSVAPPIAPLLKNDFKEIQVITSLYPVGNATFQYQDKRLNEAEIYFADENLFNVFDFQLTEGNPANALTEPFSMLVTEEMARKYFGAENPLNKLIKLNNQFVFTVTGVYKALPNQSHWHPQVMLSFATLRDKSIYGEEALRTNWGNNAFYDYILLPKNYDAKQLERQFPAFLDRHIAEENSIKAHQWSALSLRNLNDIHLHSHKDSELEENGDIKRIYIFTVIGSFILLIACINYMNLSTARSALRAKEIGIRKVVGAEKRELIYQFLSESILLSLLATLISLLITGLALAGLNSLSGKQIDFYQLIQPKVLTLITLLSVLTGILSGLYPALFLSGFKPIKVLKGIIKNGEKTLSLRKVLVVFQFATSIALIIGTIIVFRQLNYMQNKSLGFNKEQIVILENDEALKNSFPSFKMTLLTNPTIKEIGRSSRIPSGRLLDAQAAQMDIGNGLAPTKADIKYVRADEGFIPAYSIPIKAGRNFNRSDGTDSLSFIINETAVNVLGLKSNEEAIGKPFNYGGRSGRIAGVMNDFNFESLHQRIIPLVLFNALEQNDYGRISIKIKGNIQQALQHIQTTWEEYLPEKPFEYTFLDDRFDDLYKAEHQQQIIFSVFSCIAIIIACLGLFGLSSFTITQRIKEIGIRKVLGASTKSIIQLLSTNFLFLVGISALVSFPITWYVMSRWLNDFAYRVNLEWWVFIMAAILALLIAFFTISFQAIKAALANPVESLRNE</sequence>
<dbReference type="InterPro" id="IPR003838">
    <property type="entry name" value="ABC3_permease_C"/>
</dbReference>
<dbReference type="RefSeq" id="WP_345233842.1">
    <property type="nucleotide sequence ID" value="NZ_BAABIQ010000043.1"/>
</dbReference>
<evidence type="ECO:0000256" key="2">
    <source>
        <dbReference type="ARBA" id="ARBA00022475"/>
    </source>
</evidence>
<keyword evidence="4 6" id="KW-1133">Transmembrane helix</keyword>
<feature type="domain" description="ABC3 transporter permease C-terminal" evidence="7">
    <location>
        <begin position="298"/>
        <end position="412"/>
    </location>
</feature>
<evidence type="ECO:0000313" key="9">
    <source>
        <dbReference type="EMBL" id="GAA4803247.1"/>
    </source>
</evidence>
<evidence type="ECO:0000256" key="6">
    <source>
        <dbReference type="SAM" id="Phobius"/>
    </source>
</evidence>
<evidence type="ECO:0000256" key="1">
    <source>
        <dbReference type="ARBA" id="ARBA00004651"/>
    </source>
</evidence>
<name>A0ABP9C3F1_9SPHI</name>
<gene>
    <name evidence="9" type="ORF">GCM10023231_35290</name>
</gene>
<comment type="caution">
    <text evidence="9">The sequence shown here is derived from an EMBL/GenBank/DDBJ whole genome shotgun (WGS) entry which is preliminary data.</text>
</comment>
<dbReference type="PANTHER" id="PTHR30572:SF18">
    <property type="entry name" value="ABC-TYPE MACROLIDE FAMILY EXPORT SYSTEM PERMEASE COMPONENT 2"/>
    <property type="match status" value="1"/>
</dbReference>